<evidence type="ECO:0000256" key="9">
    <source>
        <dbReference type="ARBA" id="ARBA00023136"/>
    </source>
</evidence>
<evidence type="ECO:0000256" key="3">
    <source>
        <dbReference type="ARBA" id="ARBA00022448"/>
    </source>
</evidence>
<evidence type="ECO:0000259" key="12">
    <source>
        <dbReference type="Pfam" id="PF25973"/>
    </source>
</evidence>
<reference evidence="14 15" key="1">
    <citation type="submission" date="2019-03" db="EMBL/GenBank/DDBJ databases">
        <title>Comparative insights into the high quality Complete genome sequence of highly metal resistant Cupriavidus metallidurans strain BS1 isolated from a gold-copper mine.</title>
        <authorList>
            <person name="Mazhar H.S."/>
            <person name="Rensing C."/>
        </authorList>
    </citation>
    <scope>NUCLEOTIDE SEQUENCE [LARGE SCALE GENOMIC DNA]</scope>
    <source>
        <strain evidence="14 15">BS1</strain>
    </source>
</reference>
<dbReference type="GO" id="GO:0060003">
    <property type="term" value="P:copper ion export"/>
    <property type="evidence" value="ECO:0007669"/>
    <property type="project" value="TreeGrafter"/>
</dbReference>
<dbReference type="Pfam" id="PF25973">
    <property type="entry name" value="BSH_CzcB"/>
    <property type="match status" value="1"/>
</dbReference>
<keyword evidence="4" id="KW-1003">Cell membrane</keyword>
<evidence type="ECO:0000256" key="6">
    <source>
        <dbReference type="ARBA" id="ARBA00022692"/>
    </source>
</evidence>
<dbReference type="NCBIfam" id="TIGR01730">
    <property type="entry name" value="RND_mfp"/>
    <property type="match status" value="1"/>
</dbReference>
<keyword evidence="8" id="KW-0175">Coiled coil</keyword>
<dbReference type="InterPro" id="IPR005695">
    <property type="entry name" value="Co/Zn/Cd_resistance_CzcB-like"/>
</dbReference>
<evidence type="ECO:0000256" key="2">
    <source>
        <dbReference type="ARBA" id="ARBA00009477"/>
    </source>
</evidence>
<gene>
    <name evidence="14" type="ORF">DDF84_023165</name>
</gene>
<feature type="domain" description="CzcB-like alpha-helical hairpin" evidence="11">
    <location>
        <begin position="140"/>
        <end position="192"/>
    </location>
</feature>
<dbReference type="Gene3D" id="1.10.287.470">
    <property type="entry name" value="Helix hairpin bin"/>
    <property type="match status" value="1"/>
</dbReference>
<evidence type="ECO:0000256" key="4">
    <source>
        <dbReference type="ARBA" id="ARBA00022475"/>
    </source>
</evidence>
<dbReference type="OrthoDB" id="9768185at2"/>
<dbReference type="InterPro" id="IPR058647">
    <property type="entry name" value="BSH_CzcB-like"/>
</dbReference>
<dbReference type="Proteomes" id="UP000253772">
    <property type="component" value="Chromosome c2"/>
</dbReference>
<name>A0A132HU45_9BURK</name>
<keyword evidence="5" id="KW-0997">Cell inner membrane</keyword>
<accession>A0A132HU45</accession>
<dbReference type="PANTHER" id="PTHR30097:SF4">
    <property type="entry name" value="SLR6042 PROTEIN"/>
    <property type="match status" value="1"/>
</dbReference>
<evidence type="ECO:0000313" key="15">
    <source>
        <dbReference type="Proteomes" id="UP000253772"/>
    </source>
</evidence>
<dbReference type="FunFam" id="2.40.420.20:FF:000006">
    <property type="entry name" value="RND family efflux transporter MFP subunit"/>
    <property type="match status" value="1"/>
</dbReference>
<dbReference type="NCBIfam" id="TIGR00999">
    <property type="entry name" value="8a0102"/>
    <property type="match status" value="1"/>
</dbReference>
<dbReference type="GO" id="GO:0030313">
    <property type="term" value="C:cell envelope"/>
    <property type="evidence" value="ECO:0007669"/>
    <property type="project" value="TreeGrafter"/>
</dbReference>
<dbReference type="SUPFAM" id="SSF111369">
    <property type="entry name" value="HlyD-like secretion proteins"/>
    <property type="match status" value="1"/>
</dbReference>
<protein>
    <submittedName>
        <fullName evidence="14">Efflux RND transporter periplasmic adaptor subunit</fullName>
    </submittedName>
</protein>
<dbReference type="Pfam" id="PF25893">
    <property type="entry name" value="HH_CzcB"/>
    <property type="match status" value="1"/>
</dbReference>
<keyword evidence="6" id="KW-0812">Transmembrane</keyword>
<evidence type="ECO:0000256" key="1">
    <source>
        <dbReference type="ARBA" id="ARBA00004377"/>
    </source>
</evidence>
<keyword evidence="9" id="KW-0472">Membrane</keyword>
<feature type="domain" description="CzcB-like C-terminal circularly permuted SH3-like" evidence="13">
    <location>
        <begin position="325"/>
        <end position="384"/>
    </location>
</feature>
<feature type="domain" description="CzcB-like barrel-sandwich hybrid" evidence="12">
    <location>
        <begin position="100"/>
        <end position="238"/>
    </location>
</feature>
<comment type="similarity">
    <text evidence="2">Belongs to the membrane fusion protein (MFP) (TC 8.A.1) family.</text>
</comment>
<evidence type="ECO:0000259" key="11">
    <source>
        <dbReference type="Pfam" id="PF25893"/>
    </source>
</evidence>
<dbReference type="PANTHER" id="PTHR30097">
    <property type="entry name" value="CATION EFFLUX SYSTEM PROTEIN CUSB"/>
    <property type="match status" value="1"/>
</dbReference>
<dbReference type="InterPro" id="IPR051909">
    <property type="entry name" value="MFP_Cation_Efflux"/>
</dbReference>
<dbReference type="InterPro" id="IPR058648">
    <property type="entry name" value="HH_CzcB-like"/>
</dbReference>
<dbReference type="GO" id="GO:0046873">
    <property type="term" value="F:metal ion transmembrane transporter activity"/>
    <property type="evidence" value="ECO:0007669"/>
    <property type="project" value="InterPro"/>
</dbReference>
<organism evidence="14 15">
    <name type="scientific">Cupriavidus metallidurans</name>
    <dbReference type="NCBI Taxonomy" id="119219"/>
    <lineage>
        <taxon>Bacteria</taxon>
        <taxon>Pseudomonadati</taxon>
        <taxon>Pseudomonadota</taxon>
        <taxon>Betaproteobacteria</taxon>
        <taxon>Burkholderiales</taxon>
        <taxon>Burkholderiaceae</taxon>
        <taxon>Cupriavidus</taxon>
    </lineage>
</organism>
<evidence type="ECO:0000256" key="10">
    <source>
        <dbReference type="ARBA" id="ARBA00023285"/>
    </source>
</evidence>
<dbReference type="InterPro" id="IPR006143">
    <property type="entry name" value="RND_pump_MFP"/>
</dbReference>
<dbReference type="Gene3D" id="2.40.50.100">
    <property type="match status" value="1"/>
</dbReference>
<evidence type="ECO:0000256" key="7">
    <source>
        <dbReference type="ARBA" id="ARBA00022989"/>
    </source>
</evidence>
<evidence type="ECO:0000313" key="14">
    <source>
        <dbReference type="EMBL" id="QBP12599.1"/>
    </source>
</evidence>
<sequence length="395" mass="40005">MMKNERRSVNWPMVAGVAAVAAAVGFGAARLSGPEKLPASSQAAEAKKPGVTAEKAGPQEVKIPAAYLAAANIAVEPVASAAVGAEILAPATVAAVLGSEAVIVSRAAGAVQRIQRRLGDSVRAGDVLAVVDSPDAAAMAAERKVAQAKADLARKTYEREASLFQQGVTPRQEMEAAKSALEVAQAEAQRAATVAQSAHLASDGRSVAVVSPIAGKITAQSVTLGAFVAPQAELFRVAGTGAVQVEAAVTAADTNRIATGSDATIVLANGSPLPARVQAVTPTVTGSARAATVVVVPAQPTDRLVVGEGVQVRLRTAASDAASLSVPEDAVQNLDGRDVLFVRTQEGFRPRPVLVGTRSGGSAQILSGVQPGEQVATRNAFLVKAEMNKGGGDEE</sequence>
<dbReference type="AlphaFoldDB" id="A0A132HU45"/>
<dbReference type="Gene3D" id="2.40.30.170">
    <property type="match status" value="1"/>
</dbReference>
<keyword evidence="3" id="KW-0813">Transport</keyword>
<keyword evidence="10" id="KW-0170">Cobalt</keyword>
<evidence type="ECO:0000256" key="5">
    <source>
        <dbReference type="ARBA" id="ARBA00022519"/>
    </source>
</evidence>
<dbReference type="InterPro" id="IPR058649">
    <property type="entry name" value="CzcB_C"/>
</dbReference>
<comment type="subcellular location">
    <subcellularLocation>
        <location evidence="1">Cell inner membrane</location>
        <topology evidence="1">Single-pass membrane protein</topology>
    </subcellularLocation>
</comment>
<proteinExistence type="inferred from homology"/>
<dbReference type="Pfam" id="PF25975">
    <property type="entry name" value="CzcB_C"/>
    <property type="match status" value="1"/>
</dbReference>
<dbReference type="GO" id="GO:0015679">
    <property type="term" value="P:plasma membrane copper ion transport"/>
    <property type="evidence" value="ECO:0007669"/>
    <property type="project" value="TreeGrafter"/>
</dbReference>
<dbReference type="GO" id="GO:0005886">
    <property type="term" value="C:plasma membrane"/>
    <property type="evidence" value="ECO:0007669"/>
    <property type="project" value="UniProtKB-SubCell"/>
</dbReference>
<evidence type="ECO:0000256" key="8">
    <source>
        <dbReference type="ARBA" id="ARBA00023054"/>
    </source>
</evidence>
<dbReference type="EMBL" id="CP037901">
    <property type="protein sequence ID" value="QBP12599.1"/>
    <property type="molecule type" value="Genomic_DNA"/>
</dbReference>
<keyword evidence="7" id="KW-1133">Transmembrane helix</keyword>
<dbReference type="Gene3D" id="2.40.420.20">
    <property type="match status" value="1"/>
</dbReference>
<evidence type="ECO:0000259" key="13">
    <source>
        <dbReference type="Pfam" id="PF25975"/>
    </source>
</evidence>
<dbReference type="RefSeq" id="WP_024570394.1">
    <property type="nucleotide sequence ID" value="NZ_CP037901.1"/>
</dbReference>